<keyword evidence="8" id="KW-0472">Membrane</keyword>
<dbReference type="PANTHER" id="PTHR46009">
    <property type="entry name" value="VACUOLAR PROTEIN SORTING-ASSOCIATED PROTEIN VTA1 HOMOLOG"/>
    <property type="match status" value="1"/>
</dbReference>
<evidence type="ECO:0000256" key="8">
    <source>
        <dbReference type="ARBA" id="ARBA00023136"/>
    </source>
</evidence>
<name>C9ZUA0_TRYB9</name>
<feature type="compositionally biased region" description="Polar residues" evidence="10">
    <location>
        <begin position="194"/>
        <end position="209"/>
    </location>
</feature>
<feature type="compositionally biased region" description="Low complexity" evidence="10">
    <location>
        <begin position="231"/>
        <end position="258"/>
    </location>
</feature>
<dbReference type="Pfam" id="PF04652">
    <property type="entry name" value="Vta1"/>
    <property type="match status" value="1"/>
</dbReference>
<organism evidence="13 14">
    <name type="scientific">Trypanosoma brucei gambiense (strain MHOM/CI/86/DAL972)</name>
    <dbReference type="NCBI Taxonomy" id="679716"/>
    <lineage>
        <taxon>Eukaryota</taxon>
        <taxon>Discoba</taxon>
        <taxon>Euglenozoa</taxon>
        <taxon>Kinetoplastea</taxon>
        <taxon>Metakinetoplastina</taxon>
        <taxon>Trypanosomatida</taxon>
        <taxon>Trypanosomatidae</taxon>
        <taxon>Trypanosoma</taxon>
    </lineage>
</organism>
<comment type="subcellular location">
    <subcellularLocation>
        <location evidence="2">Cytoplasm</location>
    </subcellularLocation>
    <subcellularLocation>
        <location evidence="1">Endosome membrane</location>
        <topology evidence="1">Peripheral membrane protein</topology>
    </subcellularLocation>
</comment>
<feature type="domain" description="Vta1/callose synthase N-terminal" evidence="11">
    <location>
        <begin position="14"/>
        <end position="158"/>
    </location>
</feature>
<feature type="region of interest" description="Disordered" evidence="10">
    <location>
        <begin position="160"/>
        <end position="258"/>
    </location>
</feature>
<dbReference type="InterPro" id="IPR041212">
    <property type="entry name" value="Vta1_C"/>
</dbReference>
<evidence type="ECO:0000313" key="13">
    <source>
        <dbReference type="EMBL" id="CBH12987.1"/>
    </source>
</evidence>
<keyword evidence="5" id="KW-0963">Cytoplasm</keyword>
<evidence type="ECO:0000256" key="6">
    <source>
        <dbReference type="ARBA" id="ARBA00022753"/>
    </source>
</evidence>
<evidence type="ECO:0000256" key="5">
    <source>
        <dbReference type="ARBA" id="ARBA00022490"/>
    </source>
</evidence>
<gene>
    <name evidence="13" type="ORF">TbgDal_VII8400</name>
</gene>
<evidence type="ECO:0000256" key="9">
    <source>
        <dbReference type="SAM" id="Coils"/>
    </source>
</evidence>
<dbReference type="GO" id="GO:0005771">
    <property type="term" value="C:multivesicular body"/>
    <property type="evidence" value="ECO:0007669"/>
    <property type="project" value="TreeGrafter"/>
</dbReference>
<dbReference type="Gene3D" id="1.20.5.420">
    <property type="entry name" value="Immunoglobulin FC, subunit C"/>
    <property type="match status" value="1"/>
</dbReference>
<dbReference type="VEuPathDB" id="TriTrypDB:Tbg972.7.8400"/>
<sequence length="316" mass="35062">MSLADEVPREWASSIRPFLQRADEFQERVPVVAYFLRTHAVYLAMRMWRKEDGPGKAFIVKLLDTLESEKKRLEQELADVDGRVLLTQYALRIFSRADDEERSDGVVANMNLVRLFFTASLLFEATAQFTDDGALDPIATEKRDYARYIAVEMKKAMDKGVPYVSPNRTGGMVESNKEHEGESTGGGGFSTNFVQSQQPGYGQWSAQYVTPQPPPPSHEPPETPMWSGPESTNTSSTQQQQQSTPLFQTTAQPNNSNDNSNIAAAVSGVAAPKGPTMDAIIEAQNYAKQAVSALQFYDHEVACKMLRSALDLLAQR</sequence>
<reference evidence="14" key="1">
    <citation type="journal article" date="2010" name="PLoS Negl. Trop. Dis.">
        <title>The genome sequence of Trypanosoma brucei gambiense, causative agent of chronic human african trypanosomiasis.</title>
        <authorList>
            <person name="Jackson A.P."/>
            <person name="Sanders M."/>
            <person name="Berry A."/>
            <person name="McQuillan J."/>
            <person name="Aslett M.A."/>
            <person name="Quail M.A."/>
            <person name="Chukualim B."/>
            <person name="Capewell P."/>
            <person name="MacLeod A."/>
            <person name="Melville S.E."/>
            <person name="Gibson W."/>
            <person name="Barry J.D."/>
            <person name="Berriman M."/>
            <person name="Hertz-Fowler C."/>
        </authorList>
    </citation>
    <scope>NUCLEOTIDE SEQUENCE [LARGE SCALE GENOMIC DNA]</scope>
    <source>
        <strain evidence="14">MHOM/CI/86/DAL972</strain>
    </source>
</reference>
<keyword evidence="6" id="KW-0967">Endosome</keyword>
<keyword evidence="9" id="KW-0175">Coiled coil</keyword>
<dbReference type="Proteomes" id="UP000002316">
    <property type="component" value="Chromosome 7"/>
</dbReference>
<dbReference type="InterPro" id="IPR039431">
    <property type="entry name" value="Vta1/CALS_N"/>
</dbReference>
<evidence type="ECO:0000259" key="11">
    <source>
        <dbReference type="Pfam" id="PF04652"/>
    </source>
</evidence>
<dbReference type="GeneID" id="23863176"/>
<proteinExistence type="inferred from homology"/>
<evidence type="ECO:0000256" key="4">
    <source>
        <dbReference type="ARBA" id="ARBA00022448"/>
    </source>
</evidence>
<evidence type="ECO:0008006" key="15">
    <source>
        <dbReference type="Google" id="ProtNLM"/>
    </source>
</evidence>
<dbReference type="GO" id="GO:0010008">
    <property type="term" value="C:endosome membrane"/>
    <property type="evidence" value="ECO:0007669"/>
    <property type="project" value="UniProtKB-SubCell"/>
</dbReference>
<keyword evidence="7" id="KW-0653">Protein transport</keyword>
<dbReference type="Pfam" id="PF18097">
    <property type="entry name" value="Vta1_C"/>
    <property type="match status" value="1"/>
</dbReference>
<accession>C9ZUA0</accession>
<keyword evidence="4" id="KW-0813">Transport</keyword>
<evidence type="ECO:0000256" key="2">
    <source>
        <dbReference type="ARBA" id="ARBA00004496"/>
    </source>
</evidence>
<evidence type="ECO:0000313" key="14">
    <source>
        <dbReference type="Proteomes" id="UP000002316"/>
    </source>
</evidence>
<feature type="domain" description="Vta1 C-terminal" evidence="12">
    <location>
        <begin position="278"/>
        <end position="313"/>
    </location>
</feature>
<dbReference type="PANTHER" id="PTHR46009:SF1">
    <property type="entry name" value="VACUOLAR PROTEIN SORTING-ASSOCIATED PROTEIN VTA1 HOMOLOG"/>
    <property type="match status" value="1"/>
</dbReference>
<dbReference type="OrthoDB" id="391137at2759"/>
<dbReference type="InterPro" id="IPR023175">
    <property type="entry name" value="Vta1/CALS_N_sf"/>
</dbReference>
<dbReference type="RefSeq" id="XP_011775265.1">
    <property type="nucleotide sequence ID" value="XM_011776963.1"/>
</dbReference>
<evidence type="ECO:0000256" key="7">
    <source>
        <dbReference type="ARBA" id="ARBA00022927"/>
    </source>
</evidence>
<dbReference type="GO" id="GO:0032511">
    <property type="term" value="P:late endosome to vacuole transport via multivesicular body sorting pathway"/>
    <property type="evidence" value="ECO:0007669"/>
    <property type="project" value="InterPro"/>
</dbReference>
<evidence type="ECO:0000256" key="3">
    <source>
        <dbReference type="ARBA" id="ARBA00007895"/>
    </source>
</evidence>
<dbReference type="EMBL" id="FN554970">
    <property type="protein sequence ID" value="CBH12987.1"/>
    <property type="molecule type" value="Genomic_DNA"/>
</dbReference>
<comment type="similarity">
    <text evidence="3">Belongs to the VTA1 family.</text>
</comment>
<evidence type="ECO:0000256" key="1">
    <source>
        <dbReference type="ARBA" id="ARBA00004481"/>
    </source>
</evidence>
<feature type="coiled-coil region" evidence="9">
    <location>
        <begin position="56"/>
        <end position="83"/>
    </location>
</feature>
<protein>
    <recommendedName>
        <fullName evidence="15">Vta1/callose synthase N-terminal domain-containing protein</fullName>
    </recommendedName>
</protein>
<evidence type="ECO:0000256" key="10">
    <source>
        <dbReference type="SAM" id="MobiDB-lite"/>
    </source>
</evidence>
<dbReference type="KEGG" id="tbg:TbgDal_VII8400"/>
<dbReference type="InterPro" id="IPR044538">
    <property type="entry name" value="Vta1-like"/>
</dbReference>
<dbReference type="GO" id="GO:0015031">
    <property type="term" value="P:protein transport"/>
    <property type="evidence" value="ECO:0007669"/>
    <property type="project" value="UniProtKB-KW"/>
</dbReference>
<evidence type="ECO:0000259" key="12">
    <source>
        <dbReference type="Pfam" id="PF18097"/>
    </source>
</evidence>
<dbReference type="Gene3D" id="1.25.40.270">
    <property type="entry name" value="Vacuolar protein sorting-associated protein vta1"/>
    <property type="match status" value="1"/>
</dbReference>
<dbReference type="AlphaFoldDB" id="C9ZUA0"/>